<evidence type="ECO:0000313" key="4">
    <source>
        <dbReference type="EMBL" id="KDR19397.1"/>
    </source>
</evidence>
<dbReference type="InterPro" id="IPR000073">
    <property type="entry name" value="AB_hydrolase_1"/>
</dbReference>
<dbReference type="Pfam" id="PF00561">
    <property type="entry name" value="Abhydrolase_1"/>
    <property type="match status" value="1"/>
</dbReference>
<evidence type="ECO:0000256" key="1">
    <source>
        <dbReference type="ARBA" id="ARBA00008645"/>
    </source>
</evidence>
<reference evidence="4 5" key="1">
    <citation type="journal article" date="2014" name="Nat. Commun.">
        <title>Molecular traces of alternative social organization in a termite genome.</title>
        <authorList>
            <person name="Terrapon N."/>
            <person name="Li C."/>
            <person name="Robertson H.M."/>
            <person name="Ji L."/>
            <person name="Meng X."/>
            <person name="Booth W."/>
            <person name="Chen Z."/>
            <person name="Childers C.P."/>
            <person name="Glastad K.M."/>
            <person name="Gokhale K."/>
            <person name="Gowin J."/>
            <person name="Gronenberg W."/>
            <person name="Hermansen R.A."/>
            <person name="Hu H."/>
            <person name="Hunt B.G."/>
            <person name="Huylmans A.K."/>
            <person name="Khalil S.M."/>
            <person name="Mitchell R.D."/>
            <person name="Munoz-Torres M.C."/>
            <person name="Mustard J.A."/>
            <person name="Pan H."/>
            <person name="Reese J.T."/>
            <person name="Scharf M.E."/>
            <person name="Sun F."/>
            <person name="Vogel H."/>
            <person name="Xiao J."/>
            <person name="Yang W."/>
            <person name="Yang Z."/>
            <person name="Yang Z."/>
            <person name="Zhou J."/>
            <person name="Zhu J."/>
            <person name="Brent C.S."/>
            <person name="Elsik C.G."/>
            <person name="Goodisman M.A."/>
            <person name="Liberles D.A."/>
            <person name="Roe R.M."/>
            <person name="Vargo E.L."/>
            <person name="Vilcinskas A."/>
            <person name="Wang J."/>
            <person name="Bornberg-Bauer E."/>
            <person name="Korb J."/>
            <person name="Zhang G."/>
            <person name="Liebig J."/>
        </authorList>
    </citation>
    <scope>NUCLEOTIDE SEQUENCE [LARGE SCALE GENOMIC DNA]</scope>
    <source>
        <tissue evidence="4">Whole organism</tissue>
    </source>
</reference>
<dbReference type="Gene3D" id="3.40.50.1820">
    <property type="entry name" value="alpha/beta hydrolase"/>
    <property type="match status" value="1"/>
</dbReference>
<dbReference type="ESTHER" id="zoone-a0a067rj74">
    <property type="family name" value="SERHL"/>
</dbReference>
<accession>A0A067RJ74</accession>
<dbReference type="PANTHER" id="PTHR43798">
    <property type="entry name" value="MONOACYLGLYCEROL LIPASE"/>
    <property type="match status" value="1"/>
</dbReference>
<evidence type="ECO:0000259" key="3">
    <source>
        <dbReference type="Pfam" id="PF00561"/>
    </source>
</evidence>
<dbReference type="InParanoid" id="A0A067RJ74"/>
<dbReference type="AlphaFoldDB" id="A0A067RJ74"/>
<evidence type="ECO:0000256" key="2">
    <source>
        <dbReference type="ARBA" id="ARBA00022801"/>
    </source>
</evidence>
<dbReference type="InterPro" id="IPR050266">
    <property type="entry name" value="AB_hydrolase_sf"/>
</dbReference>
<protein>
    <submittedName>
        <fullName evidence="4">Putative serine hydrolase</fullName>
    </submittedName>
</protein>
<dbReference type="GO" id="GO:0016787">
    <property type="term" value="F:hydrolase activity"/>
    <property type="evidence" value="ECO:0007669"/>
    <property type="project" value="UniProtKB-KW"/>
</dbReference>
<dbReference type="GO" id="GO:0016020">
    <property type="term" value="C:membrane"/>
    <property type="evidence" value="ECO:0007669"/>
    <property type="project" value="TreeGrafter"/>
</dbReference>
<dbReference type="Proteomes" id="UP000027135">
    <property type="component" value="Unassembled WGS sequence"/>
</dbReference>
<proteinExistence type="inferred from homology"/>
<sequence>MSQSEFVQPQHLSVMFRHISRLIFRGLQQKNRGSQCCRFATVSEMAKLQVQEVQIPVPWGHVAGKWWGDCSVQPLLGLHGWEDNANTFDTLAPLLSVPSFLAVDLMGHGLSSFFPAIGAHHFIDAVILLRRIVDHFKWTKFSVVGHSYGSTVAFVYSALYPDDVDAYVSIDCARSLMLVQEENLLDNIRNCLDRTLAIEKRLASDPPKYTYEELLELVYAGSRKSPTRDSCGVLLQRGIKESSQGERMYFLSRDPRLKPWIGALTEDFILACAPRIKCRVLNIRGSVGFLHGDKREEVYLRTLDLMQRSEFYDVDGSHHLHLNNPENVAPLINKFLRGSNL</sequence>
<gene>
    <name evidence="4" type="ORF">L798_06876</name>
</gene>
<dbReference type="PANTHER" id="PTHR43798:SF14">
    <property type="entry name" value="SERINE HYDROLASE-LIKE PROTEIN DDB_G0286239"/>
    <property type="match status" value="1"/>
</dbReference>
<organism evidence="4 5">
    <name type="scientific">Zootermopsis nevadensis</name>
    <name type="common">Dampwood termite</name>
    <dbReference type="NCBI Taxonomy" id="136037"/>
    <lineage>
        <taxon>Eukaryota</taxon>
        <taxon>Metazoa</taxon>
        <taxon>Ecdysozoa</taxon>
        <taxon>Arthropoda</taxon>
        <taxon>Hexapoda</taxon>
        <taxon>Insecta</taxon>
        <taxon>Pterygota</taxon>
        <taxon>Neoptera</taxon>
        <taxon>Polyneoptera</taxon>
        <taxon>Dictyoptera</taxon>
        <taxon>Blattodea</taxon>
        <taxon>Blattoidea</taxon>
        <taxon>Termitoidae</taxon>
        <taxon>Termopsidae</taxon>
        <taxon>Zootermopsis</taxon>
    </lineage>
</organism>
<feature type="domain" description="AB hydrolase-1" evidence="3">
    <location>
        <begin position="74"/>
        <end position="172"/>
    </location>
</feature>
<dbReference type="OMA" id="DKFFFCR"/>
<keyword evidence="2 4" id="KW-0378">Hydrolase</keyword>
<dbReference type="SUPFAM" id="SSF53474">
    <property type="entry name" value="alpha/beta-Hydrolases"/>
    <property type="match status" value="1"/>
</dbReference>
<dbReference type="eggNOG" id="KOG1454">
    <property type="taxonomic scope" value="Eukaryota"/>
</dbReference>
<dbReference type="FunCoup" id="A0A067RJ74">
    <property type="interactions" value="1"/>
</dbReference>
<evidence type="ECO:0000313" key="5">
    <source>
        <dbReference type="Proteomes" id="UP000027135"/>
    </source>
</evidence>
<comment type="similarity">
    <text evidence="1">Belongs to the AB hydrolase superfamily.</text>
</comment>
<dbReference type="EMBL" id="KK852652">
    <property type="protein sequence ID" value="KDR19397.1"/>
    <property type="molecule type" value="Genomic_DNA"/>
</dbReference>
<name>A0A067RJ74_ZOONE</name>
<keyword evidence="5" id="KW-1185">Reference proteome</keyword>
<dbReference type="InterPro" id="IPR029058">
    <property type="entry name" value="AB_hydrolase_fold"/>
</dbReference>